<dbReference type="RefSeq" id="WP_007329024.1">
    <property type="nucleotide sequence ID" value="NZ_AFAR01000259.1"/>
</dbReference>
<organism evidence="1 2">
    <name type="scientific">Rhodopirellula baltica WH47</name>
    <dbReference type="NCBI Taxonomy" id="991778"/>
    <lineage>
        <taxon>Bacteria</taxon>
        <taxon>Pseudomonadati</taxon>
        <taxon>Planctomycetota</taxon>
        <taxon>Planctomycetia</taxon>
        <taxon>Pirellulales</taxon>
        <taxon>Pirellulaceae</taxon>
        <taxon>Rhodopirellula</taxon>
    </lineage>
</organism>
<accession>F2AZG4</accession>
<evidence type="ECO:0000313" key="2">
    <source>
        <dbReference type="Proteomes" id="UP000006222"/>
    </source>
</evidence>
<reference evidence="1 2" key="1">
    <citation type="journal article" date="2013" name="Mar. Genomics">
        <title>Expression of sulfatases in Rhodopirellula baltica and the diversity of sulfatases in the genus Rhodopirellula.</title>
        <authorList>
            <person name="Wegner C.E."/>
            <person name="Richter-Heitmann T."/>
            <person name="Klindworth A."/>
            <person name="Klockow C."/>
            <person name="Richter M."/>
            <person name="Achstetter T."/>
            <person name="Glockner F.O."/>
            <person name="Harder J."/>
        </authorList>
    </citation>
    <scope>NUCLEOTIDE SEQUENCE [LARGE SCALE GENOMIC DNA]</scope>
    <source>
        <strain evidence="1 2">WH47</strain>
    </source>
</reference>
<comment type="caution">
    <text evidence="1">The sequence shown here is derived from an EMBL/GenBank/DDBJ whole genome shotgun (WGS) entry which is preliminary data.</text>
</comment>
<name>F2AZG4_RHOBT</name>
<dbReference type="Proteomes" id="UP000006222">
    <property type="component" value="Unassembled WGS sequence"/>
</dbReference>
<protein>
    <submittedName>
        <fullName evidence="1">Uncharacterized protein</fullName>
    </submittedName>
</protein>
<dbReference type="EMBL" id="AFAR01000259">
    <property type="protein sequence ID" value="EGF24919.1"/>
    <property type="molecule type" value="Genomic_DNA"/>
</dbReference>
<gene>
    <name evidence="1" type="ORF">RBWH47_05679</name>
</gene>
<dbReference type="AlphaFoldDB" id="F2AZG4"/>
<dbReference type="PATRIC" id="fig|991778.3.peg.5423"/>
<proteinExistence type="predicted"/>
<evidence type="ECO:0000313" key="1">
    <source>
        <dbReference type="EMBL" id="EGF24919.1"/>
    </source>
</evidence>
<sequence>MIVLPKKGVARSTNKDNCDPITICDWIEASCLFVFDSLSVNDVVDVLVEEEVYSNQTLASNYIQDRWVEIQRRQSLTGSSLGVSIEDGWIHRKSEWKKYPAHAFCLLLSLATKYDWWHDEFGSSYAEQGELFELLTQESLRTLTPDWDCHISGWSRNSTTPFEELVADVAERIGDGTVRIEDWKDSQQKDLTLDLLYYNRFLDELPGIPVAFIQCASGADWKKKIGKPSLNAWNDVVRVFTPPLKGFAVPFCYTDDEFKRCAVRAEGLLLDRLRILSAGLKRQTWLSPNLESRIVDWSESRIDRLICKSS</sequence>